<organism evidence="2 3">
    <name type="scientific">Flagellimonas lutaonensis</name>
    <dbReference type="NCBI Taxonomy" id="516051"/>
    <lineage>
        <taxon>Bacteria</taxon>
        <taxon>Pseudomonadati</taxon>
        <taxon>Bacteroidota</taxon>
        <taxon>Flavobacteriia</taxon>
        <taxon>Flavobacteriales</taxon>
        <taxon>Flavobacteriaceae</taxon>
        <taxon>Flagellimonas</taxon>
    </lineage>
</organism>
<gene>
    <name evidence="2" type="ORF">VC82_1423</name>
</gene>
<proteinExistence type="predicted"/>
<evidence type="ECO:0000256" key="1">
    <source>
        <dbReference type="SAM" id="SignalP"/>
    </source>
</evidence>
<reference evidence="2 3" key="1">
    <citation type="submission" date="2015-03" db="EMBL/GenBank/DDBJ databases">
        <title>Complete genome sequence of Muricauda lutaonensis CC-HSB-11T, isolated from a coastal hot spring.</title>
        <authorList>
            <person name="Kim K.M."/>
        </authorList>
    </citation>
    <scope>NUCLEOTIDE SEQUENCE [LARGE SCALE GENOMIC DNA]</scope>
    <source>
        <strain evidence="2 3">CC-HSB-11</strain>
    </source>
</reference>
<sequence>MRRIIFLVVLALLLPFANSCSIDDGENFQFVTLQIVDAELPDFFEPNQTYEIKVTYVRPDGCTFFQGFDVTKRGQTDRDVVAIGGVLDNDTACTQAIEEVEASFQFMVLYDQEYHFRFYAGDDANGMPEYLEFTVPITESPTGN</sequence>
<dbReference type="AlphaFoldDB" id="A0A0D5YRZ5"/>
<name>A0A0D5YRZ5_9FLAO</name>
<dbReference type="Proteomes" id="UP000032726">
    <property type="component" value="Chromosome"/>
</dbReference>
<dbReference type="EMBL" id="CP011071">
    <property type="protein sequence ID" value="AKA35047.1"/>
    <property type="molecule type" value="Genomic_DNA"/>
</dbReference>
<keyword evidence="1" id="KW-0732">Signal</keyword>
<dbReference type="HOGENOM" id="CLU_145489_0_0_10"/>
<feature type="signal peptide" evidence="1">
    <location>
        <begin position="1"/>
        <end position="22"/>
    </location>
</feature>
<protein>
    <recommendedName>
        <fullName evidence="4">Lipoprotein</fullName>
    </recommendedName>
</protein>
<evidence type="ECO:0008006" key="4">
    <source>
        <dbReference type="Google" id="ProtNLM"/>
    </source>
</evidence>
<accession>A0A0D5YRZ5</accession>
<keyword evidence="3" id="KW-1185">Reference proteome</keyword>
<evidence type="ECO:0000313" key="3">
    <source>
        <dbReference type="Proteomes" id="UP000032726"/>
    </source>
</evidence>
<feature type="chain" id="PRO_5002300100" description="Lipoprotein" evidence="1">
    <location>
        <begin position="23"/>
        <end position="144"/>
    </location>
</feature>
<evidence type="ECO:0000313" key="2">
    <source>
        <dbReference type="EMBL" id="AKA35047.1"/>
    </source>
</evidence>
<dbReference type="RefSeq" id="WP_045801751.1">
    <property type="nucleotide sequence ID" value="NZ_CP011071.1"/>
</dbReference>
<dbReference type="STRING" id="516051.VC82_1423"/>
<dbReference type="KEGG" id="mlt:VC82_1423"/>